<dbReference type="GO" id="GO:0005975">
    <property type="term" value="P:carbohydrate metabolic process"/>
    <property type="evidence" value="ECO:0007669"/>
    <property type="project" value="UniProtKB-ARBA"/>
</dbReference>
<dbReference type="NCBIfam" id="NF005559">
    <property type="entry name" value="PRK07231.1"/>
    <property type="match status" value="1"/>
</dbReference>
<dbReference type="Pfam" id="PF13561">
    <property type="entry name" value="adh_short_C2"/>
    <property type="match status" value="1"/>
</dbReference>
<reference evidence="5" key="1">
    <citation type="submission" date="2016-09" db="EMBL/GenBank/DDBJ databases">
        <authorList>
            <person name="Greninger A.L."/>
            <person name="Jerome K.R."/>
            <person name="Mcnair B."/>
            <person name="Wallis C."/>
            <person name="Fang F."/>
        </authorList>
    </citation>
    <scope>NUCLEOTIDE SEQUENCE [LARGE SCALE GENOMIC DNA]</scope>
    <source>
        <strain evidence="5">BC1_M4</strain>
    </source>
</reference>
<dbReference type="SMART" id="SM00822">
    <property type="entry name" value="PKS_KR"/>
    <property type="match status" value="1"/>
</dbReference>
<keyword evidence="5" id="KW-1185">Reference proteome</keyword>
<proteinExistence type="inferred from homology"/>
<dbReference type="FunFam" id="3.40.50.720:FF:000240">
    <property type="entry name" value="SDR family oxidoreductase"/>
    <property type="match status" value="1"/>
</dbReference>
<dbReference type="InterPro" id="IPR002347">
    <property type="entry name" value="SDR_fam"/>
</dbReference>
<dbReference type="InterPro" id="IPR020904">
    <property type="entry name" value="Sc_DH/Rdtase_CS"/>
</dbReference>
<dbReference type="GO" id="GO:0016616">
    <property type="term" value="F:oxidoreductase activity, acting on the CH-OH group of donors, NAD or NADP as acceptor"/>
    <property type="evidence" value="ECO:0007669"/>
    <property type="project" value="UniProtKB-ARBA"/>
</dbReference>
<sequence>MSVLDLFDLTGKTALITGASRGIGKKVAEAYLQAGARVAITSRHPDTLEAAAGELVSTGGPILPVGCDVTQPDQVTRMVDRVTAELGGIDIAVCNAGIINLTPLLDMSPDEFQTIQDTNVTGVFLTAQAAARAMVAQGRGGSIITTASMSGHIINIPQPAGHYCTSKAAVIHLTKAMAVEFAPHNIRVNSISPGYILTELVEPMAEYHRLWEPKIPLGRIGRPDELTGLYLYLASAASSYMTGSDLVIDGGYTCP</sequence>
<dbReference type="Proteomes" id="UP000094224">
    <property type="component" value="Unassembled WGS sequence"/>
</dbReference>
<keyword evidence="2" id="KW-0560">Oxidoreductase</keyword>
<name>A0A1E3SJK2_9MYCO</name>
<dbReference type="AlphaFoldDB" id="A0A1E3SJK2"/>
<dbReference type="NCBIfam" id="NF004522">
    <property type="entry name" value="PRK05867.1"/>
    <property type="match status" value="1"/>
</dbReference>
<evidence type="ECO:0000256" key="1">
    <source>
        <dbReference type="ARBA" id="ARBA00006484"/>
    </source>
</evidence>
<evidence type="ECO:0000256" key="2">
    <source>
        <dbReference type="ARBA" id="ARBA00023002"/>
    </source>
</evidence>
<dbReference type="EMBL" id="MIHC01000051">
    <property type="protein sequence ID" value="ODR02282.1"/>
    <property type="molecule type" value="Genomic_DNA"/>
</dbReference>
<dbReference type="PANTHER" id="PTHR42760">
    <property type="entry name" value="SHORT-CHAIN DEHYDROGENASES/REDUCTASES FAMILY MEMBER"/>
    <property type="match status" value="1"/>
</dbReference>
<dbReference type="PRINTS" id="PR00081">
    <property type="entry name" value="GDHRDH"/>
</dbReference>
<dbReference type="SUPFAM" id="SSF51735">
    <property type="entry name" value="NAD(P)-binding Rossmann-fold domains"/>
    <property type="match status" value="1"/>
</dbReference>
<comment type="caution">
    <text evidence="4">The sequence shown here is derived from an EMBL/GenBank/DDBJ whole genome shotgun (WGS) entry which is preliminary data.</text>
</comment>
<dbReference type="InterPro" id="IPR057326">
    <property type="entry name" value="KR_dom"/>
</dbReference>
<protein>
    <submittedName>
        <fullName evidence="4">Short-chain dehydrogenase</fullName>
    </submittedName>
</protein>
<gene>
    <name evidence="4" type="ORF">BHQ21_22540</name>
</gene>
<dbReference type="Gene3D" id="3.40.50.720">
    <property type="entry name" value="NAD(P)-binding Rossmann-like Domain"/>
    <property type="match status" value="1"/>
</dbReference>
<dbReference type="PRINTS" id="PR00080">
    <property type="entry name" value="SDRFAMILY"/>
</dbReference>
<feature type="domain" description="Ketoreductase" evidence="3">
    <location>
        <begin position="12"/>
        <end position="162"/>
    </location>
</feature>
<evidence type="ECO:0000313" key="4">
    <source>
        <dbReference type="EMBL" id="ODR02282.1"/>
    </source>
</evidence>
<dbReference type="RefSeq" id="WP_069402519.1">
    <property type="nucleotide sequence ID" value="NZ_MIHC01000051.1"/>
</dbReference>
<dbReference type="InterPro" id="IPR036291">
    <property type="entry name" value="NAD(P)-bd_dom_sf"/>
</dbReference>
<evidence type="ECO:0000259" key="3">
    <source>
        <dbReference type="SMART" id="SM00822"/>
    </source>
</evidence>
<dbReference type="STRING" id="243061.AWC25_00785"/>
<dbReference type="PROSITE" id="PS00061">
    <property type="entry name" value="ADH_SHORT"/>
    <property type="match status" value="1"/>
</dbReference>
<organism evidence="4 5">
    <name type="scientific">Mycobacterium sherrisii</name>
    <dbReference type="NCBI Taxonomy" id="243061"/>
    <lineage>
        <taxon>Bacteria</taxon>
        <taxon>Bacillati</taxon>
        <taxon>Actinomycetota</taxon>
        <taxon>Actinomycetes</taxon>
        <taxon>Mycobacteriales</taxon>
        <taxon>Mycobacteriaceae</taxon>
        <taxon>Mycobacterium</taxon>
        <taxon>Mycobacterium simiae complex</taxon>
    </lineage>
</organism>
<comment type="similarity">
    <text evidence="1">Belongs to the short-chain dehydrogenases/reductases (SDR) family.</text>
</comment>
<accession>A0A1E3SJK2</accession>
<dbReference type="PANTHER" id="PTHR42760:SF115">
    <property type="entry name" value="3-OXOACYL-[ACYL-CARRIER-PROTEIN] REDUCTASE FABG"/>
    <property type="match status" value="1"/>
</dbReference>
<evidence type="ECO:0000313" key="5">
    <source>
        <dbReference type="Proteomes" id="UP000094224"/>
    </source>
</evidence>